<evidence type="ECO:0000313" key="2">
    <source>
        <dbReference type="EMBL" id="TDG15902.1"/>
    </source>
</evidence>
<proteinExistence type="predicted"/>
<dbReference type="PANTHER" id="PTHR33608:SF12">
    <property type="entry name" value="DUF58 DOMAIN-CONTAINING PROTEIN"/>
    <property type="match status" value="1"/>
</dbReference>
<keyword evidence="3" id="KW-1185">Reference proteome</keyword>
<name>A0A4R5LWR8_9GAMM</name>
<dbReference type="Pfam" id="PF01882">
    <property type="entry name" value="DUF58"/>
    <property type="match status" value="1"/>
</dbReference>
<evidence type="ECO:0000313" key="3">
    <source>
        <dbReference type="Proteomes" id="UP000295554"/>
    </source>
</evidence>
<dbReference type="Proteomes" id="UP000295554">
    <property type="component" value="Unassembled WGS sequence"/>
</dbReference>
<protein>
    <submittedName>
        <fullName evidence="2">DUF58 domain-containing protein</fullName>
    </submittedName>
</protein>
<dbReference type="OrthoDB" id="9776116at2"/>
<dbReference type="SUPFAM" id="SSF53300">
    <property type="entry name" value="vWA-like"/>
    <property type="match status" value="1"/>
</dbReference>
<accession>A0A4R5LWR8</accession>
<dbReference type="InterPro" id="IPR036465">
    <property type="entry name" value="vWFA_dom_sf"/>
</dbReference>
<feature type="domain" description="DUF58" evidence="1">
    <location>
        <begin position="55"/>
        <end position="249"/>
    </location>
</feature>
<dbReference type="InterPro" id="IPR002881">
    <property type="entry name" value="DUF58"/>
</dbReference>
<sequence>MPERSQDRVYTRLQDLVRLRHTAGGFSYLPKQPVSSLLAGRKRSKLRGRGLDFDELRHYRPGDDIRTMDWRVTNRTGKPHVRVYTEERDRPVIVIVDQRLPMFFGSRYKMKSVVAAEVAAITAWRVLAVGDRIGAILFNDDRVAEARPSRSDKKVMGWLGDLATMNQQLSVNRGIKNNPGALLKALETVERRVSHDYLVVLVSDFHGWSGEAMAHIRRIARHNDIICGLVYDPLERDISSADKLVVSDGYYQLELDPGHNELGEKFEASFESSFAQVRADLTRHQIPVIPISTAEPAAQQLRERLGGQRVLA</sequence>
<dbReference type="PANTHER" id="PTHR33608">
    <property type="entry name" value="BLL2464 PROTEIN"/>
    <property type="match status" value="1"/>
</dbReference>
<organism evidence="2 3">
    <name type="scientific">Seongchinamella unica</name>
    <dbReference type="NCBI Taxonomy" id="2547392"/>
    <lineage>
        <taxon>Bacteria</taxon>
        <taxon>Pseudomonadati</taxon>
        <taxon>Pseudomonadota</taxon>
        <taxon>Gammaproteobacteria</taxon>
        <taxon>Cellvibrionales</taxon>
        <taxon>Halieaceae</taxon>
        <taxon>Seongchinamella</taxon>
    </lineage>
</organism>
<dbReference type="RefSeq" id="WP_133210810.1">
    <property type="nucleotide sequence ID" value="NZ_SMSE01000001.1"/>
</dbReference>
<comment type="caution">
    <text evidence="2">The sequence shown here is derived from an EMBL/GenBank/DDBJ whole genome shotgun (WGS) entry which is preliminary data.</text>
</comment>
<reference evidence="2 3" key="1">
    <citation type="submission" date="2019-03" db="EMBL/GenBank/DDBJ databases">
        <title>Seongchinamella monodicae gen. nov., sp. nov., a novel member of the Gammaproteobacteria isolated from a tidal mudflat of beach.</title>
        <authorList>
            <person name="Yang H.G."/>
            <person name="Kang J.W."/>
            <person name="Lee S.D."/>
        </authorList>
    </citation>
    <scope>NUCLEOTIDE SEQUENCE [LARGE SCALE GENOMIC DNA]</scope>
    <source>
        <strain evidence="2 3">GH4-78</strain>
    </source>
</reference>
<dbReference type="AlphaFoldDB" id="A0A4R5LWR8"/>
<evidence type="ECO:0000259" key="1">
    <source>
        <dbReference type="Pfam" id="PF01882"/>
    </source>
</evidence>
<gene>
    <name evidence="2" type="ORF">E2F43_06665</name>
</gene>
<dbReference type="EMBL" id="SMSE01000001">
    <property type="protein sequence ID" value="TDG15902.1"/>
    <property type="molecule type" value="Genomic_DNA"/>
</dbReference>